<reference evidence="2" key="1">
    <citation type="submission" date="2012-07" db="EMBL/GenBank/DDBJ databases">
        <title>The Genome Sequence of Myroides odoratimimus CCUG 10230.</title>
        <authorList>
            <consortium name="The Broad Institute Genome Sequencing Platform"/>
            <person name="Earl A."/>
            <person name="Ward D."/>
            <person name="Feldgarden M."/>
            <person name="Gevers D."/>
            <person name="Huys G."/>
            <person name="Walker B."/>
            <person name="Young S.K."/>
            <person name="Zeng Q."/>
            <person name="Gargeya S."/>
            <person name="Fitzgerald M."/>
            <person name="Haas B."/>
            <person name="Abouelleil A."/>
            <person name="Alvarado L."/>
            <person name="Arachchi H.M."/>
            <person name="Berlin A.M."/>
            <person name="Chapman S.B."/>
            <person name="Goldberg J."/>
            <person name="Griggs A."/>
            <person name="Gujja S."/>
            <person name="Hansen M."/>
            <person name="Howarth C."/>
            <person name="Imamovic A."/>
            <person name="Larimer J."/>
            <person name="McCowen C."/>
            <person name="Montmayeur A."/>
            <person name="Murphy C."/>
            <person name="Neiman D."/>
            <person name="Pearson M."/>
            <person name="Priest M."/>
            <person name="Roberts A."/>
            <person name="Saif S."/>
            <person name="Shea T."/>
            <person name="Sisk P."/>
            <person name="Sykes S."/>
            <person name="Wortman J."/>
            <person name="Nusbaum C."/>
            <person name="Birren B."/>
        </authorList>
    </citation>
    <scope>NUCLEOTIDE SEQUENCE [LARGE SCALE GENOMIC DNA]</scope>
    <source>
        <strain evidence="2">CCUG 10230</strain>
    </source>
</reference>
<accession>A0ABN0EDN8</accession>
<proteinExistence type="predicted"/>
<comment type="caution">
    <text evidence="2">The sequence shown here is derived from an EMBL/GenBank/DDBJ whole genome shotgun (WGS) entry which is preliminary data.</text>
</comment>
<dbReference type="RefSeq" id="WP_006256859.1">
    <property type="nucleotide sequence ID" value="NZ_KE161015.1"/>
</dbReference>
<feature type="chain" id="PRO_5047395225" evidence="1">
    <location>
        <begin position="25"/>
        <end position="97"/>
    </location>
</feature>
<dbReference type="Proteomes" id="UP000005402">
    <property type="component" value="Unassembled WGS sequence"/>
</dbReference>
<evidence type="ECO:0000313" key="3">
    <source>
        <dbReference type="Proteomes" id="UP000005402"/>
    </source>
</evidence>
<evidence type="ECO:0000256" key="1">
    <source>
        <dbReference type="SAM" id="SignalP"/>
    </source>
</evidence>
<organism evidence="2 3">
    <name type="scientific">Myroides odoratimimus CCUG 10230</name>
    <dbReference type="NCBI Taxonomy" id="883150"/>
    <lineage>
        <taxon>Bacteria</taxon>
        <taxon>Pseudomonadati</taxon>
        <taxon>Bacteroidota</taxon>
        <taxon>Flavobacteriia</taxon>
        <taxon>Flavobacteriales</taxon>
        <taxon>Flavobacteriaceae</taxon>
        <taxon>Myroides</taxon>
    </lineage>
</organism>
<feature type="signal peptide" evidence="1">
    <location>
        <begin position="1"/>
        <end position="24"/>
    </location>
</feature>
<keyword evidence="1" id="KW-0732">Signal</keyword>
<evidence type="ECO:0000313" key="2">
    <source>
        <dbReference type="EMBL" id="EHO11905.1"/>
    </source>
</evidence>
<name>A0ABN0EDN8_9FLAO</name>
<sequence length="97" mass="10768">MKRFLKSAGLPIGVFALAIGSAFATNAMKNSKFFVDETAYQKMDIEGAVCIERSQCNTVDSKICTWTDPVTNLEHPLYGKRLNEDSVTLCSEPLFKD</sequence>
<dbReference type="InterPro" id="IPR045391">
    <property type="entry name" value="DUF6520"/>
</dbReference>
<dbReference type="Pfam" id="PF20130">
    <property type="entry name" value="DUF6520"/>
    <property type="match status" value="1"/>
</dbReference>
<keyword evidence="3" id="KW-1185">Reference proteome</keyword>
<dbReference type="EMBL" id="AGEC02000007">
    <property type="protein sequence ID" value="EHO11905.1"/>
    <property type="molecule type" value="Genomic_DNA"/>
</dbReference>
<gene>
    <name evidence="2" type="ORF">HMPREF9712_00152</name>
</gene>
<protein>
    <submittedName>
        <fullName evidence="2">Uncharacterized protein</fullName>
    </submittedName>
</protein>